<feature type="non-terminal residue" evidence="2">
    <location>
        <position position="54"/>
    </location>
</feature>
<reference evidence="2 3" key="1">
    <citation type="submission" date="2013-11" db="EMBL/GenBank/DDBJ databases">
        <title>Genome sequencing of Stegodyphus mimosarum.</title>
        <authorList>
            <person name="Bechsgaard J."/>
        </authorList>
    </citation>
    <scope>NUCLEOTIDE SEQUENCE [LARGE SCALE GENOMIC DNA]</scope>
</reference>
<evidence type="ECO:0000313" key="2">
    <source>
        <dbReference type="EMBL" id="KFM73736.1"/>
    </source>
</evidence>
<organism evidence="2 3">
    <name type="scientific">Stegodyphus mimosarum</name>
    <name type="common">African social velvet spider</name>
    <dbReference type="NCBI Taxonomy" id="407821"/>
    <lineage>
        <taxon>Eukaryota</taxon>
        <taxon>Metazoa</taxon>
        <taxon>Ecdysozoa</taxon>
        <taxon>Arthropoda</taxon>
        <taxon>Chelicerata</taxon>
        <taxon>Arachnida</taxon>
        <taxon>Araneae</taxon>
        <taxon>Araneomorphae</taxon>
        <taxon>Entelegynae</taxon>
        <taxon>Eresoidea</taxon>
        <taxon>Eresidae</taxon>
        <taxon>Stegodyphus</taxon>
    </lineage>
</organism>
<sequence length="54" mass="6037">MQKLNVIIYLVLLNISFSTSCLISFVSCVTHNILFSYKVVSFKSCSCCVVNCHS</sequence>
<feature type="transmembrane region" description="Helical" evidence="1">
    <location>
        <begin position="6"/>
        <end position="34"/>
    </location>
</feature>
<name>A0A087U8P7_STEMI</name>
<keyword evidence="1" id="KW-0472">Membrane</keyword>
<keyword evidence="1" id="KW-0812">Transmembrane</keyword>
<dbReference type="AlphaFoldDB" id="A0A087U8P7"/>
<gene>
    <name evidence="2" type="ORF">X975_24850</name>
</gene>
<evidence type="ECO:0000313" key="3">
    <source>
        <dbReference type="Proteomes" id="UP000054359"/>
    </source>
</evidence>
<keyword evidence="1" id="KW-1133">Transmembrane helix</keyword>
<dbReference type="Proteomes" id="UP000054359">
    <property type="component" value="Unassembled WGS sequence"/>
</dbReference>
<dbReference type="EMBL" id="KK118739">
    <property type="protein sequence ID" value="KFM73736.1"/>
    <property type="molecule type" value="Genomic_DNA"/>
</dbReference>
<protein>
    <submittedName>
        <fullName evidence="2">Uncharacterized protein</fullName>
    </submittedName>
</protein>
<proteinExistence type="predicted"/>
<dbReference type="PROSITE" id="PS51257">
    <property type="entry name" value="PROKAR_LIPOPROTEIN"/>
    <property type="match status" value="1"/>
</dbReference>
<keyword evidence="3" id="KW-1185">Reference proteome</keyword>
<evidence type="ECO:0000256" key="1">
    <source>
        <dbReference type="SAM" id="Phobius"/>
    </source>
</evidence>
<accession>A0A087U8P7</accession>